<evidence type="ECO:0000313" key="1">
    <source>
        <dbReference type="EMBL" id="KIN92947.1"/>
    </source>
</evidence>
<organism evidence="1 2">
    <name type="scientific">Pisolithus tinctorius Marx 270</name>
    <dbReference type="NCBI Taxonomy" id="870435"/>
    <lineage>
        <taxon>Eukaryota</taxon>
        <taxon>Fungi</taxon>
        <taxon>Dikarya</taxon>
        <taxon>Basidiomycota</taxon>
        <taxon>Agaricomycotina</taxon>
        <taxon>Agaricomycetes</taxon>
        <taxon>Agaricomycetidae</taxon>
        <taxon>Boletales</taxon>
        <taxon>Sclerodermatineae</taxon>
        <taxon>Pisolithaceae</taxon>
        <taxon>Pisolithus</taxon>
    </lineage>
</organism>
<reference evidence="1 2" key="1">
    <citation type="submission" date="2014-04" db="EMBL/GenBank/DDBJ databases">
        <authorList>
            <consortium name="DOE Joint Genome Institute"/>
            <person name="Kuo A."/>
            <person name="Kohler A."/>
            <person name="Costa M.D."/>
            <person name="Nagy L.G."/>
            <person name="Floudas D."/>
            <person name="Copeland A."/>
            <person name="Barry K.W."/>
            <person name="Cichocki N."/>
            <person name="Veneault-Fourrey C."/>
            <person name="LaButti K."/>
            <person name="Lindquist E.A."/>
            <person name="Lipzen A."/>
            <person name="Lundell T."/>
            <person name="Morin E."/>
            <person name="Murat C."/>
            <person name="Sun H."/>
            <person name="Tunlid A."/>
            <person name="Henrissat B."/>
            <person name="Grigoriev I.V."/>
            <person name="Hibbett D.S."/>
            <person name="Martin F."/>
            <person name="Nordberg H.P."/>
            <person name="Cantor M.N."/>
            <person name="Hua S.X."/>
        </authorList>
    </citation>
    <scope>NUCLEOTIDE SEQUENCE [LARGE SCALE GENOMIC DNA]</scope>
    <source>
        <strain evidence="1 2">Marx 270</strain>
    </source>
</reference>
<accession>A0A0C3I6X7</accession>
<evidence type="ECO:0000313" key="2">
    <source>
        <dbReference type="Proteomes" id="UP000054217"/>
    </source>
</evidence>
<name>A0A0C3I6X7_PISTI</name>
<dbReference type="Proteomes" id="UP000054217">
    <property type="component" value="Unassembled WGS sequence"/>
</dbReference>
<keyword evidence="2" id="KW-1185">Reference proteome</keyword>
<gene>
    <name evidence="1" type="ORF">M404DRAFT_172195</name>
</gene>
<dbReference type="Pfam" id="PF18759">
    <property type="entry name" value="Plavaka"/>
    <property type="match status" value="1"/>
</dbReference>
<reference evidence="2" key="2">
    <citation type="submission" date="2015-01" db="EMBL/GenBank/DDBJ databases">
        <title>Evolutionary Origins and Diversification of the Mycorrhizal Mutualists.</title>
        <authorList>
            <consortium name="DOE Joint Genome Institute"/>
            <consortium name="Mycorrhizal Genomics Consortium"/>
            <person name="Kohler A."/>
            <person name="Kuo A."/>
            <person name="Nagy L.G."/>
            <person name="Floudas D."/>
            <person name="Copeland A."/>
            <person name="Barry K.W."/>
            <person name="Cichocki N."/>
            <person name="Veneault-Fourrey C."/>
            <person name="LaButti K."/>
            <person name="Lindquist E.A."/>
            <person name="Lipzen A."/>
            <person name="Lundell T."/>
            <person name="Morin E."/>
            <person name="Murat C."/>
            <person name="Riley R."/>
            <person name="Ohm R."/>
            <person name="Sun H."/>
            <person name="Tunlid A."/>
            <person name="Henrissat B."/>
            <person name="Grigoriev I.V."/>
            <person name="Hibbett D.S."/>
            <person name="Martin F."/>
        </authorList>
    </citation>
    <scope>NUCLEOTIDE SEQUENCE [LARGE SCALE GENOMIC DNA]</scope>
    <source>
        <strain evidence="2">Marx 270</strain>
    </source>
</reference>
<dbReference type="AlphaFoldDB" id="A0A0C3I6X7"/>
<dbReference type="InterPro" id="IPR041078">
    <property type="entry name" value="Plavaka"/>
</dbReference>
<dbReference type="HOGENOM" id="CLU_006344_7_2_1"/>
<dbReference type="STRING" id="870435.A0A0C3I6X7"/>
<dbReference type="InParanoid" id="A0A0C3I6X7"/>
<dbReference type="EMBL" id="KN832286">
    <property type="protein sequence ID" value="KIN92947.1"/>
    <property type="molecule type" value="Genomic_DNA"/>
</dbReference>
<protein>
    <submittedName>
        <fullName evidence="1">Uncharacterized protein</fullName>
    </submittedName>
</protein>
<dbReference type="OrthoDB" id="3199698at2759"/>
<proteinExistence type="predicted"/>
<sequence>FKLADFLFRQAKMPTKKIDTLLEIWAVLLLALHGEPLFTNQKDLYHVIDSTSVGEVKWENCVVWYADNGQDGQDSNMAPWMLDSYNVWYRDPHKVIHNVLAHTDLIGRINYIPYWEYDPTNNQRHWEDFMSGAWAWNEAVSRAHCSLKLMLMSHS</sequence>
<feature type="non-terminal residue" evidence="1">
    <location>
        <position position="1"/>
    </location>
</feature>